<feature type="region of interest" description="Disordered" evidence="1">
    <location>
        <begin position="1"/>
        <end position="39"/>
    </location>
</feature>
<comment type="caution">
    <text evidence="2">The sequence shown here is derived from an EMBL/GenBank/DDBJ whole genome shotgun (WGS) entry which is preliminary data.</text>
</comment>
<proteinExistence type="predicted"/>
<sequence>EQEHFLETSVHGTHTGEQNKEEEWGEDEENEGDGLDINL</sequence>
<reference evidence="2" key="1">
    <citation type="submission" date="2010-07" db="EMBL/GenBank/DDBJ databases">
        <authorList>
            <person name="Muzny D."/>
            <person name="Qin X."/>
            <person name="Deng J."/>
            <person name="Jiang H."/>
            <person name="Liu Y."/>
            <person name="Qu J."/>
            <person name="Song X.-Z."/>
            <person name="Zhang L."/>
            <person name="Thornton R."/>
            <person name="Coyle M."/>
            <person name="Francisco L."/>
            <person name="Jackson L."/>
            <person name="Javaid M."/>
            <person name="Korchina V."/>
            <person name="Kovar C."/>
            <person name="Mata R."/>
            <person name="Mathew T."/>
            <person name="Ngo R."/>
            <person name="Nguyen L."/>
            <person name="Nguyen N."/>
            <person name="Okwuonu G."/>
            <person name="Ongeri F."/>
            <person name="Pham C."/>
            <person name="Simmons D."/>
            <person name="Wilczek-Boney K."/>
            <person name="Hale W."/>
            <person name="Jakkamsetti A."/>
            <person name="Pham P."/>
            <person name="Ruth R."/>
            <person name="San Lucas F."/>
            <person name="Warren J."/>
            <person name="Zhang J."/>
            <person name="Zhao Z."/>
            <person name="Zhou C."/>
            <person name="Zhu D."/>
            <person name="Lee S."/>
            <person name="Bess C."/>
            <person name="Blankenburg K."/>
            <person name="Forbes L."/>
            <person name="Fu Q."/>
            <person name="Gubbala S."/>
            <person name="Hirani K."/>
            <person name="Jayaseelan J.C."/>
            <person name="Lara F."/>
            <person name="Munidasa M."/>
            <person name="Palculict T."/>
            <person name="Patil S."/>
            <person name="Pu L.-L."/>
            <person name="Saada N."/>
            <person name="Tang L."/>
            <person name="Weissenberger G."/>
            <person name="Zhu Y."/>
            <person name="Hemphill L."/>
            <person name="Shang Y."/>
            <person name="Youmans B."/>
            <person name="Ayvaz T."/>
            <person name="Ross M."/>
            <person name="Santibanez J."/>
            <person name="Aqrawi P."/>
            <person name="Gross S."/>
            <person name="Joshi V."/>
            <person name="Fowler G."/>
            <person name="Nazareth L."/>
            <person name="Reid J."/>
            <person name="Worley K."/>
            <person name="Petrosino J."/>
            <person name="Highlander S."/>
            <person name="Gibbs R."/>
        </authorList>
    </citation>
    <scope>NUCLEOTIDE SEQUENCE [LARGE SCALE GENOMIC DNA]</scope>
    <source>
        <strain evidence="2">DSM 16973</strain>
    </source>
</reference>
<keyword evidence="3" id="KW-1185">Reference proteome</keyword>
<organism evidence="2 3">
    <name type="scientific">Hoylesella marshii DSM 16973 = JCM 13450</name>
    <dbReference type="NCBI Taxonomy" id="862515"/>
    <lineage>
        <taxon>Bacteria</taxon>
        <taxon>Pseudomonadati</taxon>
        <taxon>Bacteroidota</taxon>
        <taxon>Bacteroidia</taxon>
        <taxon>Bacteroidales</taxon>
        <taxon>Prevotellaceae</taxon>
        <taxon>Hoylesella</taxon>
    </lineage>
</organism>
<feature type="non-terminal residue" evidence="2">
    <location>
        <position position="1"/>
    </location>
</feature>
<dbReference type="EMBL" id="AEEI01000009">
    <property type="protein sequence ID" value="EFM02794.1"/>
    <property type="molecule type" value="Genomic_DNA"/>
</dbReference>
<dbReference type="Proteomes" id="UP000004394">
    <property type="component" value="Unassembled WGS sequence"/>
</dbReference>
<dbReference type="AlphaFoldDB" id="E0NQ10"/>
<feature type="compositionally biased region" description="Acidic residues" evidence="1">
    <location>
        <begin position="23"/>
        <end position="39"/>
    </location>
</feature>
<name>E0NQ10_9BACT</name>
<protein>
    <submittedName>
        <fullName evidence="2">Uncharacterized protein</fullName>
    </submittedName>
</protein>
<dbReference type="HOGENOM" id="CLU_3301413_0_0_10"/>
<evidence type="ECO:0000256" key="1">
    <source>
        <dbReference type="SAM" id="MobiDB-lite"/>
    </source>
</evidence>
<evidence type="ECO:0000313" key="2">
    <source>
        <dbReference type="EMBL" id="EFM02794.1"/>
    </source>
</evidence>
<evidence type="ECO:0000313" key="3">
    <source>
        <dbReference type="Proteomes" id="UP000004394"/>
    </source>
</evidence>
<gene>
    <name evidence="2" type="ORF">HMPREF0658_0261</name>
</gene>
<accession>E0NQ10</accession>